<reference evidence="1" key="1">
    <citation type="submission" date="2018-02" db="EMBL/GenBank/DDBJ databases">
        <title>Rhizophora mucronata_Transcriptome.</title>
        <authorList>
            <person name="Meera S.P."/>
            <person name="Sreeshan A."/>
            <person name="Augustine A."/>
        </authorList>
    </citation>
    <scope>NUCLEOTIDE SEQUENCE</scope>
    <source>
        <tissue evidence="1">Leaf</tissue>
    </source>
</reference>
<dbReference type="AlphaFoldDB" id="A0A2P2Q4P1"/>
<accession>A0A2P2Q4P1</accession>
<proteinExistence type="predicted"/>
<evidence type="ECO:0000313" key="1">
    <source>
        <dbReference type="EMBL" id="MBX61958.1"/>
    </source>
</evidence>
<organism evidence="1">
    <name type="scientific">Rhizophora mucronata</name>
    <name type="common">Asiatic mangrove</name>
    <dbReference type="NCBI Taxonomy" id="61149"/>
    <lineage>
        <taxon>Eukaryota</taxon>
        <taxon>Viridiplantae</taxon>
        <taxon>Streptophyta</taxon>
        <taxon>Embryophyta</taxon>
        <taxon>Tracheophyta</taxon>
        <taxon>Spermatophyta</taxon>
        <taxon>Magnoliopsida</taxon>
        <taxon>eudicotyledons</taxon>
        <taxon>Gunneridae</taxon>
        <taxon>Pentapetalae</taxon>
        <taxon>rosids</taxon>
        <taxon>fabids</taxon>
        <taxon>Malpighiales</taxon>
        <taxon>Rhizophoraceae</taxon>
        <taxon>Rhizophora</taxon>
    </lineage>
</organism>
<name>A0A2P2Q4P1_RHIMU</name>
<dbReference type="EMBL" id="GGEC01081474">
    <property type="protein sequence ID" value="MBX61958.1"/>
    <property type="molecule type" value="Transcribed_RNA"/>
</dbReference>
<protein>
    <submittedName>
        <fullName evidence="1">Uncharacterized protein</fullName>
    </submittedName>
</protein>
<sequence>MGFPFTFFFSSITLKAIIGKHTGLFSERYKGNNKYNAKGCNRPCMFRMKCDGPILIFCLIIIIITKTDHPL</sequence>